<dbReference type="PRINTS" id="PR00038">
    <property type="entry name" value="HTHLUXR"/>
</dbReference>
<keyword evidence="3" id="KW-0238">DNA-binding</keyword>
<keyword evidence="2" id="KW-0805">Transcription regulation</keyword>
<dbReference type="AlphaFoldDB" id="A0A931ABA1"/>
<dbReference type="Proteomes" id="UP000605361">
    <property type="component" value="Unassembled WGS sequence"/>
</dbReference>
<dbReference type="GO" id="GO:0000160">
    <property type="term" value="P:phosphorelay signal transduction system"/>
    <property type="evidence" value="ECO:0007669"/>
    <property type="project" value="InterPro"/>
</dbReference>
<keyword evidence="1 5" id="KW-0597">Phosphoprotein</keyword>
<dbReference type="PANTHER" id="PTHR43214">
    <property type="entry name" value="TWO-COMPONENT RESPONSE REGULATOR"/>
    <property type="match status" value="1"/>
</dbReference>
<comment type="caution">
    <text evidence="8">The sequence shown here is derived from an EMBL/GenBank/DDBJ whole genome shotgun (WGS) entry which is preliminary data.</text>
</comment>
<evidence type="ECO:0000313" key="8">
    <source>
        <dbReference type="EMBL" id="MBF8186944.1"/>
    </source>
</evidence>
<dbReference type="InterPro" id="IPR000792">
    <property type="entry name" value="Tscrpt_reg_LuxR_C"/>
</dbReference>
<organism evidence="8 9">
    <name type="scientific">Nonomuraea cypriaca</name>
    <dbReference type="NCBI Taxonomy" id="1187855"/>
    <lineage>
        <taxon>Bacteria</taxon>
        <taxon>Bacillati</taxon>
        <taxon>Actinomycetota</taxon>
        <taxon>Actinomycetes</taxon>
        <taxon>Streptosporangiales</taxon>
        <taxon>Streptosporangiaceae</taxon>
        <taxon>Nonomuraea</taxon>
    </lineage>
</organism>
<keyword evidence="9" id="KW-1185">Reference proteome</keyword>
<dbReference type="PROSITE" id="PS00622">
    <property type="entry name" value="HTH_LUXR_1"/>
    <property type="match status" value="1"/>
</dbReference>
<feature type="domain" description="HTH luxR-type" evidence="6">
    <location>
        <begin position="147"/>
        <end position="212"/>
    </location>
</feature>
<gene>
    <name evidence="8" type="ORF">ITP53_14580</name>
</gene>
<dbReference type="InterPro" id="IPR039420">
    <property type="entry name" value="WalR-like"/>
</dbReference>
<evidence type="ECO:0000256" key="5">
    <source>
        <dbReference type="PROSITE-ProRule" id="PRU00169"/>
    </source>
</evidence>
<dbReference type="InterPro" id="IPR058245">
    <property type="entry name" value="NreC/VraR/RcsB-like_REC"/>
</dbReference>
<dbReference type="SUPFAM" id="SSF46894">
    <property type="entry name" value="C-terminal effector domain of the bipartite response regulators"/>
    <property type="match status" value="1"/>
</dbReference>
<feature type="domain" description="Response regulatory" evidence="7">
    <location>
        <begin position="3"/>
        <end position="119"/>
    </location>
</feature>
<dbReference type="GO" id="GO:0006355">
    <property type="term" value="P:regulation of DNA-templated transcription"/>
    <property type="evidence" value="ECO:0007669"/>
    <property type="project" value="InterPro"/>
</dbReference>
<dbReference type="Pfam" id="PF00072">
    <property type="entry name" value="Response_reg"/>
    <property type="match status" value="1"/>
</dbReference>
<dbReference type="SMART" id="SM00448">
    <property type="entry name" value="REC"/>
    <property type="match status" value="1"/>
</dbReference>
<dbReference type="SMART" id="SM00421">
    <property type="entry name" value="HTH_LUXR"/>
    <property type="match status" value="1"/>
</dbReference>
<evidence type="ECO:0000256" key="4">
    <source>
        <dbReference type="ARBA" id="ARBA00023163"/>
    </source>
</evidence>
<evidence type="ECO:0000259" key="6">
    <source>
        <dbReference type="PROSITE" id="PS50043"/>
    </source>
</evidence>
<evidence type="ECO:0000259" key="7">
    <source>
        <dbReference type="PROSITE" id="PS50110"/>
    </source>
</evidence>
<dbReference type="Pfam" id="PF00196">
    <property type="entry name" value="GerE"/>
    <property type="match status" value="1"/>
</dbReference>
<protein>
    <submittedName>
        <fullName evidence="8">Response regulator transcription factor</fullName>
    </submittedName>
</protein>
<dbReference type="GO" id="GO:0003677">
    <property type="term" value="F:DNA binding"/>
    <property type="evidence" value="ECO:0007669"/>
    <property type="project" value="UniProtKB-KW"/>
</dbReference>
<proteinExistence type="predicted"/>
<evidence type="ECO:0000313" key="9">
    <source>
        <dbReference type="Proteomes" id="UP000605361"/>
    </source>
</evidence>
<evidence type="ECO:0000256" key="2">
    <source>
        <dbReference type="ARBA" id="ARBA00023015"/>
    </source>
</evidence>
<dbReference type="SUPFAM" id="SSF52172">
    <property type="entry name" value="CheY-like"/>
    <property type="match status" value="1"/>
</dbReference>
<reference evidence="8" key="1">
    <citation type="submission" date="2020-11" db="EMBL/GenBank/DDBJ databases">
        <title>Whole-genome analyses of Nonomuraea sp. K274.</title>
        <authorList>
            <person name="Veyisoglu A."/>
        </authorList>
    </citation>
    <scope>NUCLEOTIDE SEQUENCE</scope>
    <source>
        <strain evidence="8">K274</strain>
    </source>
</reference>
<dbReference type="CDD" id="cd06170">
    <property type="entry name" value="LuxR_C_like"/>
    <property type="match status" value="1"/>
</dbReference>
<evidence type="ECO:0000256" key="1">
    <source>
        <dbReference type="ARBA" id="ARBA00022553"/>
    </source>
</evidence>
<dbReference type="RefSeq" id="WP_195895913.1">
    <property type="nucleotide sequence ID" value="NZ_JADOGI010000036.1"/>
</dbReference>
<dbReference type="CDD" id="cd17535">
    <property type="entry name" value="REC_NarL-like"/>
    <property type="match status" value="1"/>
</dbReference>
<dbReference type="Gene3D" id="3.40.50.2300">
    <property type="match status" value="1"/>
</dbReference>
<dbReference type="PROSITE" id="PS50110">
    <property type="entry name" value="RESPONSE_REGULATORY"/>
    <property type="match status" value="1"/>
</dbReference>
<dbReference type="PANTHER" id="PTHR43214:SF24">
    <property type="entry name" value="TRANSCRIPTIONAL REGULATORY PROTEIN NARL-RELATED"/>
    <property type="match status" value="1"/>
</dbReference>
<sequence>MIRVLIADDQQLVRMGLRMLCESESDLDVVGEAANGEEAVRLAERLVPDVVLMDLHMPGIDGIIATRQIVTARSSARVLAVTTFDDDDHLYPVLAAGAVGFVTKDTPPDDLLRAIRGAAQGDRMFSQSPLRRLVDQAASGRQAPYAVPELPSSLTEREREVLALVAEGLSNREIAERLYVGITTVKSHVASMMNKTGCQNRIGLAVLADRVGR</sequence>
<dbReference type="InterPro" id="IPR016032">
    <property type="entry name" value="Sig_transdc_resp-reg_C-effctor"/>
</dbReference>
<dbReference type="PROSITE" id="PS50043">
    <property type="entry name" value="HTH_LUXR_2"/>
    <property type="match status" value="1"/>
</dbReference>
<evidence type="ECO:0000256" key="3">
    <source>
        <dbReference type="ARBA" id="ARBA00023125"/>
    </source>
</evidence>
<name>A0A931ABA1_9ACTN</name>
<accession>A0A931ABA1</accession>
<feature type="modified residue" description="4-aspartylphosphate" evidence="5">
    <location>
        <position position="54"/>
    </location>
</feature>
<keyword evidence="4" id="KW-0804">Transcription</keyword>
<dbReference type="InterPro" id="IPR001789">
    <property type="entry name" value="Sig_transdc_resp-reg_receiver"/>
</dbReference>
<dbReference type="EMBL" id="JADOGI010000036">
    <property type="protein sequence ID" value="MBF8186944.1"/>
    <property type="molecule type" value="Genomic_DNA"/>
</dbReference>
<dbReference type="InterPro" id="IPR011006">
    <property type="entry name" value="CheY-like_superfamily"/>
</dbReference>